<feature type="transmembrane region" description="Helical" evidence="8">
    <location>
        <begin position="302"/>
        <end position="321"/>
    </location>
</feature>
<feature type="transmembrane region" description="Helical" evidence="8">
    <location>
        <begin position="239"/>
        <end position="262"/>
    </location>
</feature>
<dbReference type="GO" id="GO:0008137">
    <property type="term" value="F:NADH dehydrogenase (ubiquinone) activity"/>
    <property type="evidence" value="ECO:0007669"/>
    <property type="project" value="InterPro"/>
</dbReference>
<evidence type="ECO:0000256" key="4">
    <source>
        <dbReference type="ARBA" id="ARBA00022692"/>
    </source>
</evidence>
<feature type="domain" description="NADH:quinone oxidoreductase/Mrp antiporter transmembrane" evidence="9">
    <location>
        <begin position="126"/>
        <end position="414"/>
    </location>
</feature>
<keyword evidence="3" id="KW-1003">Cell membrane</keyword>
<gene>
    <name evidence="10" type="primary">mrpD</name>
    <name evidence="10" type="ORF">Mcate_02405</name>
</gene>
<dbReference type="EMBL" id="QWKX01000080">
    <property type="protein sequence ID" value="RIH75086.1"/>
    <property type="molecule type" value="Genomic_DNA"/>
</dbReference>
<feature type="transmembrane region" description="Helical" evidence="8">
    <location>
        <begin position="79"/>
        <end position="97"/>
    </location>
</feature>
<evidence type="ECO:0000256" key="1">
    <source>
        <dbReference type="ARBA" id="ARBA00004651"/>
    </source>
</evidence>
<feature type="transmembrane region" description="Helical" evidence="8">
    <location>
        <begin position="327"/>
        <end position="345"/>
    </location>
</feature>
<reference evidence="10 11" key="1">
    <citation type="submission" date="2018-08" db="EMBL/GenBank/DDBJ databases">
        <title>Meiothermus cateniformans JCM 15151 genome sequencing project.</title>
        <authorList>
            <person name="Da Costa M.S."/>
            <person name="Albuquerque L."/>
            <person name="Raposo P."/>
            <person name="Froufe H.J.C."/>
            <person name="Barroso C.S."/>
            <person name="Egas C."/>
        </authorList>
    </citation>
    <scope>NUCLEOTIDE SEQUENCE [LARGE SCALE GENOMIC DNA]</scope>
    <source>
        <strain evidence="10 11">JCM 15151</strain>
    </source>
</reference>
<feature type="transmembrane region" description="Helical" evidence="8">
    <location>
        <begin position="366"/>
        <end position="389"/>
    </location>
</feature>
<organism evidence="10 11">
    <name type="scientific">Meiothermus taiwanensis</name>
    <dbReference type="NCBI Taxonomy" id="172827"/>
    <lineage>
        <taxon>Bacteria</taxon>
        <taxon>Thermotogati</taxon>
        <taxon>Deinococcota</taxon>
        <taxon>Deinococci</taxon>
        <taxon>Thermales</taxon>
        <taxon>Thermaceae</taxon>
        <taxon>Meiothermus</taxon>
    </lineage>
</organism>
<keyword evidence="5 8" id="KW-1133">Transmembrane helix</keyword>
<dbReference type="PANTHER" id="PTHR42703">
    <property type="entry name" value="NADH DEHYDROGENASE"/>
    <property type="match status" value="1"/>
</dbReference>
<keyword evidence="4 7" id="KW-0812">Transmembrane</keyword>
<evidence type="ECO:0000256" key="8">
    <source>
        <dbReference type="SAM" id="Phobius"/>
    </source>
</evidence>
<dbReference type="InterPro" id="IPR003918">
    <property type="entry name" value="NADH_UbQ_OxRdtase"/>
</dbReference>
<dbReference type="RefSeq" id="WP_027887444.1">
    <property type="nucleotide sequence ID" value="NZ_JBHSXZ010000055.1"/>
</dbReference>
<feature type="transmembrane region" description="Helical" evidence="8">
    <location>
        <begin position="161"/>
        <end position="182"/>
    </location>
</feature>
<comment type="subcellular location">
    <subcellularLocation>
        <location evidence="1">Cell membrane</location>
        <topology evidence="1">Multi-pass membrane protein</topology>
    </subcellularLocation>
    <subcellularLocation>
        <location evidence="7">Membrane</location>
        <topology evidence="7">Multi-pass membrane protein</topology>
    </subcellularLocation>
</comment>
<feature type="transmembrane region" description="Helical" evidence="8">
    <location>
        <begin position="446"/>
        <end position="464"/>
    </location>
</feature>
<evidence type="ECO:0000256" key="3">
    <source>
        <dbReference type="ARBA" id="ARBA00022475"/>
    </source>
</evidence>
<dbReference type="NCBIfam" id="NF009306">
    <property type="entry name" value="PRK12663.1"/>
    <property type="match status" value="1"/>
</dbReference>
<dbReference type="OrthoDB" id="9811718at2"/>
<comment type="similarity">
    <text evidence="2">Belongs to the CPA3 antiporters (TC 2.A.63) subunit D family.</text>
</comment>
<feature type="transmembrane region" description="Helical" evidence="8">
    <location>
        <begin position="202"/>
        <end position="227"/>
    </location>
</feature>
<feature type="transmembrane region" description="Helical" evidence="8">
    <location>
        <begin position="268"/>
        <end position="290"/>
    </location>
</feature>
<evidence type="ECO:0000256" key="6">
    <source>
        <dbReference type="ARBA" id="ARBA00023136"/>
    </source>
</evidence>
<feature type="transmembrane region" description="Helical" evidence="8">
    <location>
        <begin position="106"/>
        <end position="125"/>
    </location>
</feature>
<dbReference type="PRINTS" id="PR01437">
    <property type="entry name" value="NUOXDRDTASE4"/>
</dbReference>
<keyword evidence="6 8" id="KW-0472">Membrane</keyword>
<proteinExistence type="inferred from homology"/>
<dbReference type="AlphaFoldDB" id="A0A399DSN2"/>
<evidence type="ECO:0000256" key="7">
    <source>
        <dbReference type="RuleBase" id="RU000320"/>
    </source>
</evidence>
<dbReference type="InterPro" id="IPR050586">
    <property type="entry name" value="CPA3_Na-H_Antiporter_D"/>
</dbReference>
<feature type="transmembrane region" description="Helical" evidence="8">
    <location>
        <begin position="401"/>
        <end position="425"/>
    </location>
</feature>
<evidence type="ECO:0000313" key="10">
    <source>
        <dbReference type="EMBL" id="RIH75086.1"/>
    </source>
</evidence>
<dbReference type="GO" id="GO:0005886">
    <property type="term" value="C:plasma membrane"/>
    <property type="evidence" value="ECO:0007669"/>
    <property type="project" value="UniProtKB-SubCell"/>
</dbReference>
<dbReference type="Pfam" id="PF00361">
    <property type="entry name" value="Proton_antipo_M"/>
    <property type="match status" value="1"/>
</dbReference>
<sequence>MSWLLVLPLLVPLTTGILCLVLPGRTAQRVLGLAGALGLLAAGLALLAQVQRQGIQAVQIGNWPAPFGITFVADHLSALMVLISGVVAVAVALFALAENDQAREGLGYYALGHLLLFGVNGAFLTGDLFNLYVWFEVLLLASFVLMILGGSKAQLAGGVKYFAVSLLSSILFLVAVGLLYGATGALNMADLALRVERVHPGLLTALSMLFLVAFGLKAAVFPFFFWLPASYPAPPAMISALFAGLLTKVGVYALIRVFTLIFTHDTGFTHSLILWVAGFTLLLGALMALAQGELRRLLSFQLVSHIGYMLMGLGILTPLALAGSVFYALNHMIVIAALFLLAGLLQRLQGTTVLVRMGGLYGPYPWLAVLFLLPGLSLAGLPPFSGFWAKYTLVAAGLQAGQYGIVAVALLVGLLTLLSMGLVFAEVFWKKAPEGARAAPGGLGGRVLPVGLLAVLTLAIGLWAEPLLSLSQAAARELLEPAGYIQAVLGVSR</sequence>
<protein>
    <submittedName>
        <fullName evidence="10">Na(+)/H(+) antiporter subunit D</fullName>
    </submittedName>
</protein>
<evidence type="ECO:0000259" key="9">
    <source>
        <dbReference type="Pfam" id="PF00361"/>
    </source>
</evidence>
<accession>A0A399DSN2</accession>
<feature type="transmembrane region" description="Helical" evidence="8">
    <location>
        <begin position="29"/>
        <end position="48"/>
    </location>
</feature>
<dbReference type="InterPro" id="IPR001750">
    <property type="entry name" value="ND/Mrp_TM"/>
</dbReference>
<evidence type="ECO:0000256" key="5">
    <source>
        <dbReference type="ARBA" id="ARBA00022989"/>
    </source>
</evidence>
<dbReference type="Proteomes" id="UP000266089">
    <property type="component" value="Unassembled WGS sequence"/>
</dbReference>
<evidence type="ECO:0000256" key="2">
    <source>
        <dbReference type="ARBA" id="ARBA00005346"/>
    </source>
</evidence>
<evidence type="ECO:0000313" key="11">
    <source>
        <dbReference type="Proteomes" id="UP000266089"/>
    </source>
</evidence>
<feature type="transmembrane region" description="Helical" evidence="8">
    <location>
        <begin position="131"/>
        <end position="149"/>
    </location>
</feature>
<comment type="caution">
    <text evidence="10">The sequence shown here is derived from an EMBL/GenBank/DDBJ whole genome shotgun (WGS) entry which is preliminary data.</text>
</comment>
<dbReference type="GO" id="GO:0042773">
    <property type="term" value="P:ATP synthesis coupled electron transport"/>
    <property type="evidence" value="ECO:0007669"/>
    <property type="project" value="InterPro"/>
</dbReference>
<dbReference type="PANTHER" id="PTHR42703:SF1">
    <property type="entry name" value="NA(+)_H(+) ANTIPORTER SUBUNIT D1"/>
    <property type="match status" value="1"/>
</dbReference>
<name>A0A399DSN2_9DEIN</name>